<dbReference type="Proteomes" id="UP000557717">
    <property type="component" value="Unassembled WGS sequence"/>
</dbReference>
<evidence type="ECO:0008006" key="3">
    <source>
        <dbReference type="Google" id="ProtNLM"/>
    </source>
</evidence>
<name>A0A840V9D7_9BACT</name>
<protein>
    <recommendedName>
        <fullName evidence="3">DNA recombination and repair protein Rad51-like C-terminal domain-containing protein</fullName>
    </recommendedName>
</protein>
<organism evidence="1 2">
    <name type="scientific">Haloferula luteola</name>
    <dbReference type="NCBI Taxonomy" id="595692"/>
    <lineage>
        <taxon>Bacteria</taxon>
        <taxon>Pseudomonadati</taxon>
        <taxon>Verrucomicrobiota</taxon>
        <taxon>Verrucomicrobiia</taxon>
        <taxon>Verrucomicrobiales</taxon>
        <taxon>Verrucomicrobiaceae</taxon>
        <taxon>Haloferula</taxon>
    </lineage>
</organism>
<keyword evidence="2" id="KW-1185">Reference proteome</keyword>
<evidence type="ECO:0000313" key="2">
    <source>
        <dbReference type="Proteomes" id="UP000557717"/>
    </source>
</evidence>
<dbReference type="RefSeq" id="WP_184015656.1">
    <property type="nucleotide sequence ID" value="NZ_JACHFD010000002.1"/>
</dbReference>
<proteinExistence type="predicted"/>
<dbReference type="EMBL" id="JACHFD010000002">
    <property type="protein sequence ID" value="MBB5350399.1"/>
    <property type="molecule type" value="Genomic_DNA"/>
</dbReference>
<dbReference type="AlphaFoldDB" id="A0A840V9D7"/>
<dbReference type="Gene3D" id="3.40.50.300">
    <property type="entry name" value="P-loop containing nucleotide triphosphate hydrolases"/>
    <property type="match status" value="1"/>
</dbReference>
<accession>A0A840V9D7</accession>
<reference evidence="1 2" key="1">
    <citation type="submission" date="2020-08" db="EMBL/GenBank/DDBJ databases">
        <title>Genomic Encyclopedia of Type Strains, Phase IV (KMG-IV): sequencing the most valuable type-strain genomes for metagenomic binning, comparative biology and taxonomic classification.</title>
        <authorList>
            <person name="Goeker M."/>
        </authorList>
    </citation>
    <scope>NUCLEOTIDE SEQUENCE [LARGE SCALE GENOMIC DNA]</scope>
    <source>
        <strain evidence="1 2">YC6886</strain>
    </source>
</reference>
<gene>
    <name evidence="1" type="ORF">HNR46_000623</name>
</gene>
<sequence>MAHAIEDLRKQLREKFPQAHAFISDQKEGDEGSSASQRQAFSAELFPMGAISEVMGPGLGMLVAGLLGEVEERVDFPEFVLVDGGDGFDPASFTVAACSRLLWVRCQAVREMFQAAELLVRDGNVPFVLLDTCGMEEREWRGVSDSVWWRLKWVAEKTGCRLVVMSLRPRVPCAVVRWLLNARWELVDFEVPRRELIERMQVVQERERRWG</sequence>
<dbReference type="InterPro" id="IPR027417">
    <property type="entry name" value="P-loop_NTPase"/>
</dbReference>
<comment type="caution">
    <text evidence="1">The sequence shown here is derived from an EMBL/GenBank/DDBJ whole genome shotgun (WGS) entry which is preliminary data.</text>
</comment>
<evidence type="ECO:0000313" key="1">
    <source>
        <dbReference type="EMBL" id="MBB5350399.1"/>
    </source>
</evidence>